<organism evidence="3 4">
    <name type="scientific">Tigriopus californicus</name>
    <name type="common">Marine copepod</name>
    <dbReference type="NCBI Taxonomy" id="6832"/>
    <lineage>
        <taxon>Eukaryota</taxon>
        <taxon>Metazoa</taxon>
        <taxon>Ecdysozoa</taxon>
        <taxon>Arthropoda</taxon>
        <taxon>Crustacea</taxon>
        <taxon>Multicrustacea</taxon>
        <taxon>Hexanauplia</taxon>
        <taxon>Copepoda</taxon>
        <taxon>Harpacticoida</taxon>
        <taxon>Harpacticidae</taxon>
        <taxon>Tigriopus</taxon>
    </lineage>
</organism>
<accession>A0A553PPZ6</accession>
<keyword evidence="2" id="KW-0472">Membrane</keyword>
<gene>
    <name evidence="3" type="ORF">TCAL_10794</name>
</gene>
<feature type="region of interest" description="Disordered" evidence="1">
    <location>
        <begin position="183"/>
        <end position="204"/>
    </location>
</feature>
<evidence type="ECO:0000313" key="4">
    <source>
        <dbReference type="Proteomes" id="UP000318571"/>
    </source>
</evidence>
<name>A0A553PPZ6_TIGCA</name>
<evidence type="ECO:0000256" key="1">
    <source>
        <dbReference type="SAM" id="MobiDB-lite"/>
    </source>
</evidence>
<dbReference type="OMA" id="KCWVWGC"/>
<keyword evidence="2" id="KW-1133">Transmembrane helix</keyword>
<dbReference type="EMBL" id="VCGU01000002">
    <property type="protein sequence ID" value="TRY79755.1"/>
    <property type="molecule type" value="Genomic_DNA"/>
</dbReference>
<dbReference type="Proteomes" id="UP000318571">
    <property type="component" value="Chromosome 6"/>
</dbReference>
<sequence>MATLADGEPLNKEASALGHTLPYTEKGQQDELQSVFVMEEQQEIPTYWQEYGANAIRGSISAVIMAVLIVILAYLFKRLDKAKTPSDNSVYYNTQSGSVQANTGLKNYGFSNSSNFASSGKGQSGTRGGYSNAGYGDGSDYGGEGGGCGDSGSGGGGGDYGGGGGGGGGGGYSGGGGGGGDCGGGGGDSGGGGGGSGGDCGGGS</sequence>
<evidence type="ECO:0000256" key="2">
    <source>
        <dbReference type="SAM" id="Phobius"/>
    </source>
</evidence>
<reference evidence="3 4" key="1">
    <citation type="journal article" date="2018" name="Nat. Ecol. Evol.">
        <title>Genomic signatures of mitonuclear coevolution across populations of Tigriopus californicus.</title>
        <authorList>
            <person name="Barreto F.S."/>
            <person name="Watson E.T."/>
            <person name="Lima T.G."/>
            <person name="Willett C.S."/>
            <person name="Edmands S."/>
            <person name="Li W."/>
            <person name="Burton R.S."/>
        </authorList>
    </citation>
    <scope>NUCLEOTIDE SEQUENCE [LARGE SCALE GENOMIC DNA]</scope>
    <source>
        <strain evidence="3 4">San Diego</strain>
    </source>
</reference>
<keyword evidence="4" id="KW-1185">Reference proteome</keyword>
<dbReference type="AlphaFoldDB" id="A0A553PPZ6"/>
<feature type="transmembrane region" description="Helical" evidence="2">
    <location>
        <begin position="55"/>
        <end position="76"/>
    </location>
</feature>
<evidence type="ECO:0000313" key="3">
    <source>
        <dbReference type="EMBL" id="TRY79755.1"/>
    </source>
</evidence>
<dbReference type="PRINTS" id="PR01228">
    <property type="entry name" value="EGGSHELL"/>
</dbReference>
<proteinExistence type="predicted"/>
<protein>
    <submittedName>
        <fullName evidence="3">Uncharacterized protein</fullName>
    </submittedName>
</protein>
<comment type="caution">
    <text evidence="3">The sequence shown here is derived from an EMBL/GenBank/DDBJ whole genome shotgun (WGS) entry which is preliminary data.</text>
</comment>
<keyword evidence="2" id="KW-0812">Transmembrane</keyword>